<reference evidence="1" key="1">
    <citation type="submission" date="2020-06" db="EMBL/GenBank/DDBJ databases">
        <authorList>
            <person name="Li T."/>
            <person name="Hu X."/>
            <person name="Zhang T."/>
            <person name="Song X."/>
            <person name="Zhang H."/>
            <person name="Dai N."/>
            <person name="Sheng W."/>
            <person name="Hou X."/>
            <person name="Wei L."/>
        </authorList>
    </citation>
    <scope>NUCLEOTIDE SEQUENCE</scope>
    <source>
        <strain evidence="1">G02</strain>
        <tissue evidence="1">Leaf</tissue>
    </source>
</reference>
<dbReference type="EMBL" id="JACGWJ010000632">
    <property type="protein sequence ID" value="KAL0290284.1"/>
    <property type="molecule type" value="Genomic_DNA"/>
</dbReference>
<dbReference type="AlphaFoldDB" id="A0AAW2J7L3"/>
<organism evidence="1">
    <name type="scientific">Sesamum radiatum</name>
    <name type="common">Black benniseed</name>
    <dbReference type="NCBI Taxonomy" id="300843"/>
    <lineage>
        <taxon>Eukaryota</taxon>
        <taxon>Viridiplantae</taxon>
        <taxon>Streptophyta</taxon>
        <taxon>Embryophyta</taxon>
        <taxon>Tracheophyta</taxon>
        <taxon>Spermatophyta</taxon>
        <taxon>Magnoliopsida</taxon>
        <taxon>eudicotyledons</taxon>
        <taxon>Gunneridae</taxon>
        <taxon>Pentapetalae</taxon>
        <taxon>asterids</taxon>
        <taxon>lamiids</taxon>
        <taxon>Lamiales</taxon>
        <taxon>Pedaliaceae</taxon>
        <taxon>Sesamum</taxon>
    </lineage>
</organism>
<gene>
    <name evidence="1" type="ORF">Sradi_7053300</name>
</gene>
<comment type="caution">
    <text evidence="1">The sequence shown here is derived from an EMBL/GenBank/DDBJ whole genome shotgun (WGS) entry which is preliminary data.</text>
</comment>
<proteinExistence type="predicted"/>
<evidence type="ECO:0008006" key="2">
    <source>
        <dbReference type="Google" id="ProtNLM"/>
    </source>
</evidence>
<name>A0AAW2J7L3_SESRA</name>
<protein>
    <recommendedName>
        <fullName evidence="2">Inositol-pentakisphosphate 2-kinase</fullName>
    </recommendedName>
</protein>
<evidence type="ECO:0000313" key="1">
    <source>
        <dbReference type="EMBL" id="KAL0290284.1"/>
    </source>
</evidence>
<reference evidence="1" key="2">
    <citation type="journal article" date="2024" name="Plant">
        <title>Genomic evolution and insights into agronomic trait innovations of Sesamum species.</title>
        <authorList>
            <person name="Miao H."/>
            <person name="Wang L."/>
            <person name="Qu L."/>
            <person name="Liu H."/>
            <person name="Sun Y."/>
            <person name="Le M."/>
            <person name="Wang Q."/>
            <person name="Wei S."/>
            <person name="Zheng Y."/>
            <person name="Lin W."/>
            <person name="Duan Y."/>
            <person name="Cao H."/>
            <person name="Xiong S."/>
            <person name="Wang X."/>
            <person name="Wei L."/>
            <person name="Li C."/>
            <person name="Ma Q."/>
            <person name="Ju M."/>
            <person name="Zhao R."/>
            <person name="Li G."/>
            <person name="Mu C."/>
            <person name="Tian Q."/>
            <person name="Mei H."/>
            <person name="Zhang T."/>
            <person name="Gao T."/>
            <person name="Zhang H."/>
        </authorList>
    </citation>
    <scope>NUCLEOTIDE SEQUENCE</scope>
    <source>
        <strain evidence="1">G02</strain>
    </source>
</reference>
<sequence length="82" mass="8954">MGQGKLHPPPDGCELCQHTGPCAQCKLISKMYMACRIPNDACRSCQAWIPKGGAVCIELKPRWGRRMPSDNTGGSRNLLAKI</sequence>
<accession>A0AAW2J7L3</accession>